<dbReference type="OrthoDB" id="5008068at2"/>
<keyword evidence="3" id="KW-1185">Reference proteome</keyword>
<evidence type="ECO:0000313" key="2">
    <source>
        <dbReference type="EMBL" id="SIO03967.1"/>
    </source>
</evidence>
<dbReference type="AlphaFoldDB" id="A0A1N6G8Z5"/>
<accession>A0A1N6G8Z5</accession>
<proteinExistence type="predicted"/>
<feature type="region of interest" description="Disordered" evidence="1">
    <location>
        <begin position="12"/>
        <end position="60"/>
    </location>
</feature>
<name>A0A1N6G8Z5_9MICO</name>
<dbReference type="STRING" id="232089.SAMN05443544_2390"/>
<feature type="compositionally biased region" description="Basic residues" evidence="1">
    <location>
        <begin position="47"/>
        <end position="60"/>
    </location>
</feature>
<reference evidence="3" key="1">
    <citation type="submission" date="2016-11" db="EMBL/GenBank/DDBJ databases">
        <authorList>
            <person name="Varghese N."/>
            <person name="Submissions S."/>
        </authorList>
    </citation>
    <scope>NUCLEOTIDE SEQUENCE [LARGE SCALE GENOMIC DNA]</scope>
    <source>
        <strain evidence="3">DSM 8595</strain>
    </source>
</reference>
<organism evidence="2 3">
    <name type="scientific">Agromyces cerinus subsp. cerinus</name>
    <dbReference type="NCBI Taxonomy" id="232089"/>
    <lineage>
        <taxon>Bacteria</taxon>
        <taxon>Bacillati</taxon>
        <taxon>Actinomycetota</taxon>
        <taxon>Actinomycetes</taxon>
        <taxon>Micrococcales</taxon>
        <taxon>Microbacteriaceae</taxon>
        <taxon>Agromyces</taxon>
    </lineage>
</organism>
<protein>
    <submittedName>
        <fullName evidence="2">Uncharacterized protein</fullName>
    </submittedName>
</protein>
<dbReference type="RefSeq" id="WP_074260556.1">
    <property type="nucleotide sequence ID" value="NZ_FSRJ01000003.1"/>
</dbReference>
<sequence>MQFSADFMALHAHQTDVHRAERELGMQRAVDEAGSGDAGASPEPARRRGHLHRAPRLALR</sequence>
<dbReference type="Proteomes" id="UP000184699">
    <property type="component" value="Unassembled WGS sequence"/>
</dbReference>
<evidence type="ECO:0000256" key="1">
    <source>
        <dbReference type="SAM" id="MobiDB-lite"/>
    </source>
</evidence>
<feature type="compositionally biased region" description="Basic and acidic residues" evidence="1">
    <location>
        <begin position="13"/>
        <end position="31"/>
    </location>
</feature>
<dbReference type="EMBL" id="FSRJ01000003">
    <property type="protein sequence ID" value="SIO03967.1"/>
    <property type="molecule type" value="Genomic_DNA"/>
</dbReference>
<evidence type="ECO:0000313" key="3">
    <source>
        <dbReference type="Proteomes" id="UP000184699"/>
    </source>
</evidence>
<gene>
    <name evidence="2" type="ORF">SAMN05443544_2390</name>
</gene>